<evidence type="ECO:0000259" key="1">
    <source>
        <dbReference type="SMART" id="SM00857"/>
    </source>
</evidence>
<evidence type="ECO:0000313" key="3">
    <source>
        <dbReference type="Proteomes" id="UP000431913"/>
    </source>
</evidence>
<dbReference type="SMART" id="SM00857">
    <property type="entry name" value="Resolvase"/>
    <property type="match status" value="1"/>
</dbReference>
<accession>A0A6I2U5M2</accession>
<dbReference type="AlphaFoldDB" id="A0A6I2U5M2"/>
<feature type="domain" description="Resolvase/invertase-type recombinase catalytic" evidence="1">
    <location>
        <begin position="45"/>
        <end position="169"/>
    </location>
</feature>
<name>A0A6I2U5M2_9FIRM</name>
<reference evidence="2 3" key="1">
    <citation type="submission" date="2019-08" db="EMBL/GenBank/DDBJ databases">
        <title>In-depth cultivation of the pig gut microbiome towards novel bacterial diversity and tailored functional studies.</title>
        <authorList>
            <person name="Wylensek D."/>
            <person name="Hitch T.C.A."/>
            <person name="Clavel T."/>
        </authorList>
    </citation>
    <scope>NUCLEOTIDE SEQUENCE [LARGE SCALE GENOMIC DNA]</scope>
    <source>
        <strain evidence="2 3">WCA3-601-WT-6J</strain>
    </source>
</reference>
<evidence type="ECO:0000313" key="2">
    <source>
        <dbReference type="EMBL" id="MST93027.1"/>
    </source>
</evidence>
<dbReference type="Gene3D" id="3.40.50.1390">
    <property type="entry name" value="Resolvase, N-terminal catalytic domain"/>
    <property type="match status" value="1"/>
</dbReference>
<dbReference type="EMBL" id="VUNJ01000018">
    <property type="protein sequence ID" value="MST93027.1"/>
    <property type="molecule type" value="Genomic_DNA"/>
</dbReference>
<gene>
    <name evidence="2" type="ORF">FYJ76_13990</name>
</gene>
<sequence>MWPDSSGNGRHWNIFSSESFSLYYIIYGVGTMHQQQLTDEHELKLWAYARSSSSRPSVLIQQMQGLLADAERNHWTVVGTSQDMSTGRTLARMGLREAQSAVRQGLANGILVEDVGRLSHEYSTALRVLEFLQDHGAVLICTQTDVRYELYIKGLSQPLQQRAMSKGGIVPW</sequence>
<dbReference type="GO" id="GO:0000150">
    <property type="term" value="F:DNA strand exchange activity"/>
    <property type="evidence" value="ECO:0007669"/>
    <property type="project" value="InterPro"/>
</dbReference>
<organism evidence="2 3">
    <name type="scientific">Ruthenibacterium lactatiformans</name>
    <dbReference type="NCBI Taxonomy" id="1550024"/>
    <lineage>
        <taxon>Bacteria</taxon>
        <taxon>Bacillati</taxon>
        <taxon>Bacillota</taxon>
        <taxon>Clostridia</taxon>
        <taxon>Eubacteriales</taxon>
        <taxon>Oscillospiraceae</taxon>
        <taxon>Ruthenibacterium</taxon>
    </lineage>
</organism>
<proteinExistence type="predicted"/>
<protein>
    <submittedName>
        <fullName evidence="2">Recombinase family protein</fullName>
    </submittedName>
</protein>
<dbReference type="SUPFAM" id="SSF53041">
    <property type="entry name" value="Resolvase-like"/>
    <property type="match status" value="1"/>
</dbReference>
<dbReference type="Pfam" id="PF00239">
    <property type="entry name" value="Resolvase"/>
    <property type="match status" value="1"/>
</dbReference>
<dbReference type="InterPro" id="IPR036162">
    <property type="entry name" value="Resolvase-like_N_sf"/>
</dbReference>
<comment type="caution">
    <text evidence="2">The sequence shown here is derived from an EMBL/GenBank/DDBJ whole genome shotgun (WGS) entry which is preliminary data.</text>
</comment>
<dbReference type="InterPro" id="IPR006119">
    <property type="entry name" value="Resolv_N"/>
</dbReference>
<dbReference type="Proteomes" id="UP000431913">
    <property type="component" value="Unassembled WGS sequence"/>
</dbReference>
<dbReference type="GO" id="GO:0003677">
    <property type="term" value="F:DNA binding"/>
    <property type="evidence" value="ECO:0007669"/>
    <property type="project" value="InterPro"/>
</dbReference>